<keyword evidence="3" id="KW-0804">Transcription</keyword>
<comment type="caution">
    <text evidence="6">The sequence shown here is derived from an EMBL/GenBank/DDBJ whole genome shotgun (WGS) entry which is preliminary data.</text>
</comment>
<evidence type="ECO:0000313" key="6">
    <source>
        <dbReference type="EMBL" id="POH74877.1"/>
    </source>
</evidence>
<proteinExistence type="predicted"/>
<dbReference type="SMART" id="SM00421">
    <property type="entry name" value="HTH_LUXR"/>
    <property type="match status" value="1"/>
</dbReference>
<dbReference type="Pfam" id="PF13191">
    <property type="entry name" value="AAA_16"/>
    <property type="match status" value="1"/>
</dbReference>
<dbReference type="InterPro" id="IPR027417">
    <property type="entry name" value="P-loop_NTPase"/>
</dbReference>
<dbReference type="Gene3D" id="1.10.10.10">
    <property type="entry name" value="Winged helix-like DNA-binding domain superfamily/Winged helix DNA-binding domain"/>
    <property type="match status" value="1"/>
</dbReference>
<gene>
    <name evidence="6" type="ORF">CVS27_03145</name>
</gene>
<accession>A0A2S4A181</accession>
<evidence type="ECO:0000256" key="3">
    <source>
        <dbReference type="ARBA" id="ARBA00023163"/>
    </source>
</evidence>
<dbReference type="GO" id="GO:0003677">
    <property type="term" value="F:DNA binding"/>
    <property type="evidence" value="ECO:0007669"/>
    <property type="project" value="UniProtKB-KW"/>
</dbReference>
<dbReference type="RefSeq" id="WP_103464284.1">
    <property type="nucleotide sequence ID" value="NZ_PPXC01000002.1"/>
</dbReference>
<name>A0A2S4A181_ARTGL</name>
<dbReference type="InterPro" id="IPR036388">
    <property type="entry name" value="WH-like_DNA-bd_sf"/>
</dbReference>
<dbReference type="PANTHER" id="PTHR44688">
    <property type="entry name" value="DNA-BINDING TRANSCRIPTIONAL ACTIVATOR DEVR_DOSR"/>
    <property type="match status" value="1"/>
</dbReference>
<organism evidence="6 7">
    <name type="scientific">Arthrobacter glacialis</name>
    <dbReference type="NCBI Taxonomy" id="1664"/>
    <lineage>
        <taxon>Bacteria</taxon>
        <taxon>Bacillati</taxon>
        <taxon>Actinomycetota</taxon>
        <taxon>Actinomycetes</taxon>
        <taxon>Micrococcales</taxon>
        <taxon>Micrococcaceae</taxon>
        <taxon>Arthrobacter</taxon>
    </lineage>
</organism>
<dbReference type="PRINTS" id="PR00038">
    <property type="entry name" value="HTHLUXR"/>
</dbReference>
<feature type="compositionally biased region" description="Basic and acidic residues" evidence="4">
    <location>
        <begin position="14"/>
        <end position="25"/>
    </location>
</feature>
<evidence type="ECO:0000256" key="2">
    <source>
        <dbReference type="ARBA" id="ARBA00023125"/>
    </source>
</evidence>
<dbReference type="Proteomes" id="UP000237061">
    <property type="component" value="Unassembled WGS sequence"/>
</dbReference>
<sequence length="904" mass="98774">MASVWGEWSTARGDPTEHRSGRRDMGAAERRRWSSFIRQDLVELAVERLEDPHTHGLVVIGHRGVGKTTLARSVEARITATTHCVKLFCLDTETAIPYGIWGVQLARLDSVHMKTPNSIIHGIADLVHADAAGRRVVVVLDHLQTIDTSSMGVLMHLIFSGAAKVMVLTRATNELPEDLMWLLKDNLLSELALEEFTKGEVQELISKALGGSIATATVATLHESSGGNPLVLHTLVHEELNRGNLVQHHDTWVLNSERSTEPISLLAELVQGRLERESAELRHGVEMMSLVQRIPLSMALEVLGADTLNLMEERKYLAISGKAGRYTSLAEPFIGETVRALLDQQAKARLYRELTDVVSMDSQDFSRQELLVFATWAHDAGIPLKPEVALSAARTALVYSEPMLALKFADAVEGGTPHAIYAALERSAAYSLLANYPKALHEISETKDLAEMCLNIADHSAWLGELCSALQWVEGGLAQIPELLSAESAKLLDPGHELAHVEQARRNLSLAMCEYQVHCGQFREAAPALEAGYREMVDIDYSLFCGSLLVLVWAATGRELDAVDLAQEISPQFKKASRFIRQPELHIHGLVLALIWSGQCLEGVEMLTQMFVGMGRRSEYHGGIIELGLGIAHVCAGNALEAAEILRVAVAQLELRDTYHCTQVAYSALAYALAQVEDDAEATKYLALAGNLAPTTTWVNVALARFFTLMAQRWLGDPDATERLAASAQEDAAAGRYTLAYLSLFGASTSAREKDLELLESTAAMAQGPMAELSELVAQAFLDKDAEKALLAAEVAQSMELTAVELRCALLALDLARAAGYTRQAKEAETRINRLTPSSPVLPLVPIMEGAKLTQRESQVAKLARRGMANRAIAESMGVSIRTVEGHLYQIFSKLGLSSRNELF</sequence>
<keyword evidence="1" id="KW-0805">Transcription regulation</keyword>
<dbReference type="SUPFAM" id="SSF52540">
    <property type="entry name" value="P-loop containing nucleoside triphosphate hydrolases"/>
    <property type="match status" value="1"/>
</dbReference>
<dbReference type="InterPro" id="IPR000792">
    <property type="entry name" value="Tscrpt_reg_LuxR_C"/>
</dbReference>
<evidence type="ECO:0000256" key="1">
    <source>
        <dbReference type="ARBA" id="ARBA00023015"/>
    </source>
</evidence>
<dbReference type="EMBL" id="PPXC01000002">
    <property type="protein sequence ID" value="POH74877.1"/>
    <property type="molecule type" value="Genomic_DNA"/>
</dbReference>
<keyword evidence="2" id="KW-0238">DNA-binding</keyword>
<evidence type="ECO:0000259" key="5">
    <source>
        <dbReference type="PROSITE" id="PS50043"/>
    </source>
</evidence>
<feature type="domain" description="HTH luxR-type" evidence="5">
    <location>
        <begin position="846"/>
        <end position="904"/>
    </location>
</feature>
<evidence type="ECO:0000313" key="7">
    <source>
        <dbReference type="Proteomes" id="UP000237061"/>
    </source>
</evidence>
<dbReference type="Gene3D" id="3.40.50.300">
    <property type="entry name" value="P-loop containing nucleotide triphosphate hydrolases"/>
    <property type="match status" value="1"/>
</dbReference>
<evidence type="ECO:0000256" key="4">
    <source>
        <dbReference type="SAM" id="MobiDB-lite"/>
    </source>
</evidence>
<keyword evidence="7" id="KW-1185">Reference proteome</keyword>
<feature type="region of interest" description="Disordered" evidence="4">
    <location>
        <begin position="1"/>
        <end position="25"/>
    </location>
</feature>
<dbReference type="PANTHER" id="PTHR44688:SF16">
    <property type="entry name" value="DNA-BINDING TRANSCRIPTIONAL ACTIVATOR DEVR_DOSR"/>
    <property type="match status" value="1"/>
</dbReference>
<dbReference type="CDD" id="cd06170">
    <property type="entry name" value="LuxR_C_like"/>
    <property type="match status" value="1"/>
</dbReference>
<dbReference type="Pfam" id="PF00196">
    <property type="entry name" value="GerE"/>
    <property type="match status" value="1"/>
</dbReference>
<dbReference type="InterPro" id="IPR041664">
    <property type="entry name" value="AAA_16"/>
</dbReference>
<dbReference type="AlphaFoldDB" id="A0A2S4A181"/>
<reference evidence="6 7" key="1">
    <citation type="submission" date="2018-01" db="EMBL/GenBank/DDBJ databases">
        <title>Arthrobacter sp. nov., from glaciers in China.</title>
        <authorList>
            <person name="Liu Q."/>
            <person name="Xin Y.-H."/>
        </authorList>
    </citation>
    <scope>NUCLEOTIDE SEQUENCE [LARGE SCALE GENOMIC DNA]</scope>
    <source>
        <strain evidence="6 7">HLT2-12-2</strain>
    </source>
</reference>
<protein>
    <recommendedName>
        <fullName evidence="5">HTH luxR-type domain-containing protein</fullName>
    </recommendedName>
</protein>
<dbReference type="InterPro" id="IPR016032">
    <property type="entry name" value="Sig_transdc_resp-reg_C-effctor"/>
</dbReference>
<dbReference type="SUPFAM" id="SSF46894">
    <property type="entry name" value="C-terminal effector domain of the bipartite response regulators"/>
    <property type="match status" value="1"/>
</dbReference>
<dbReference type="GO" id="GO:0006355">
    <property type="term" value="P:regulation of DNA-templated transcription"/>
    <property type="evidence" value="ECO:0007669"/>
    <property type="project" value="InterPro"/>
</dbReference>
<dbReference type="PROSITE" id="PS50043">
    <property type="entry name" value="HTH_LUXR_2"/>
    <property type="match status" value="1"/>
</dbReference>